<dbReference type="EMBL" id="JAHRIP010056442">
    <property type="protein sequence ID" value="MEQ2301847.1"/>
    <property type="molecule type" value="Genomic_DNA"/>
</dbReference>
<comment type="caution">
    <text evidence="1">The sequence shown here is derived from an EMBL/GenBank/DDBJ whole genome shotgun (WGS) entry which is preliminary data.</text>
</comment>
<name>A0ABV0Z7U4_9TELE</name>
<reference evidence="1 2" key="1">
    <citation type="submission" date="2021-06" db="EMBL/GenBank/DDBJ databases">
        <authorList>
            <person name="Palmer J.M."/>
        </authorList>
    </citation>
    <scope>NUCLEOTIDE SEQUENCE [LARGE SCALE GENOMIC DNA]</scope>
    <source>
        <strain evidence="1 2">AS_MEX2019</strain>
        <tissue evidence="1">Muscle</tissue>
    </source>
</reference>
<protein>
    <submittedName>
        <fullName evidence="1">Uncharacterized protein</fullName>
    </submittedName>
</protein>
<sequence length="54" mass="6182">MQVVSSCLHESMEPQLKHQSCLKPRFLSRKRWLAPSRLGSASNRGVKVTWCLVD</sequence>
<gene>
    <name evidence="1" type="ORF">AMECASPLE_000469</name>
</gene>
<organism evidence="1 2">
    <name type="scientific">Ameca splendens</name>
    <dbReference type="NCBI Taxonomy" id="208324"/>
    <lineage>
        <taxon>Eukaryota</taxon>
        <taxon>Metazoa</taxon>
        <taxon>Chordata</taxon>
        <taxon>Craniata</taxon>
        <taxon>Vertebrata</taxon>
        <taxon>Euteleostomi</taxon>
        <taxon>Actinopterygii</taxon>
        <taxon>Neopterygii</taxon>
        <taxon>Teleostei</taxon>
        <taxon>Neoteleostei</taxon>
        <taxon>Acanthomorphata</taxon>
        <taxon>Ovalentaria</taxon>
        <taxon>Atherinomorphae</taxon>
        <taxon>Cyprinodontiformes</taxon>
        <taxon>Goodeidae</taxon>
        <taxon>Ameca</taxon>
    </lineage>
</organism>
<evidence type="ECO:0000313" key="1">
    <source>
        <dbReference type="EMBL" id="MEQ2301847.1"/>
    </source>
</evidence>
<accession>A0ABV0Z7U4</accession>
<feature type="non-terminal residue" evidence="1">
    <location>
        <position position="54"/>
    </location>
</feature>
<keyword evidence="2" id="KW-1185">Reference proteome</keyword>
<dbReference type="Proteomes" id="UP001469553">
    <property type="component" value="Unassembled WGS sequence"/>
</dbReference>
<evidence type="ECO:0000313" key="2">
    <source>
        <dbReference type="Proteomes" id="UP001469553"/>
    </source>
</evidence>
<proteinExistence type="predicted"/>